<evidence type="ECO:0000256" key="3">
    <source>
        <dbReference type="ARBA" id="ARBA00022857"/>
    </source>
</evidence>
<reference evidence="9 10" key="1">
    <citation type="journal article" date="2013" name="BMC Genomics">
        <title>Comparative genomics of parasitic silkworm microsporidia reveal an association between genome expansion and host adaptation.</title>
        <authorList>
            <person name="Pan G."/>
            <person name="Xu J."/>
            <person name="Li T."/>
            <person name="Xia Q."/>
            <person name="Liu S.L."/>
            <person name="Zhang G."/>
            <person name="Li S."/>
            <person name="Li C."/>
            <person name="Liu H."/>
            <person name="Yang L."/>
            <person name="Liu T."/>
            <person name="Zhang X."/>
            <person name="Wu Z."/>
            <person name="Fan W."/>
            <person name="Dang X."/>
            <person name="Xiang H."/>
            <person name="Tao M."/>
            <person name="Li Y."/>
            <person name="Hu J."/>
            <person name="Li Z."/>
            <person name="Lin L."/>
            <person name="Luo J."/>
            <person name="Geng L."/>
            <person name="Wang L."/>
            <person name="Long M."/>
            <person name="Wan Y."/>
            <person name="He N."/>
            <person name="Zhang Z."/>
            <person name="Lu C."/>
            <person name="Keeling P.J."/>
            <person name="Wang J."/>
            <person name="Xiang Z."/>
            <person name="Zhou Z."/>
        </authorList>
    </citation>
    <scope>NUCLEOTIDE SEQUENCE [LARGE SCALE GENOMIC DNA]</scope>
    <source>
        <strain evidence="10">CQ1 / CVCC 102059</strain>
    </source>
</reference>
<evidence type="ECO:0000259" key="8">
    <source>
        <dbReference type="PROSITE" id="PS51383"/>
    </source>
</evidence>
<comment type="catalytic activity">
    <reaction evidence="6 7">
        <text>(6S)-NADPHX + ATP = ADP + phosphate + NADPH + H(+)</text>
        <dbReference type="Rhea" id="RHEA:32231"/>
        <dbReference type="ChEBI" id="CHEBI:15378"/>
        <dbReference type="ChEBI" id="CHEBI:30616"/>
        <dbReference type="ChEBI" id="CHEBI:43474"/>
        <dbReference type="ChEBI" id="CHEBI:57783"/>
        <dbReference type="ChEBI" id="CHEBI:64076"/>
        <dbReference type="ChEBI" id="CHEBI:456216"/>
        <dbReference type="EC" id="4.2.1.93"/>
    </reaction>
</comment>
<proteinExistence type="inferred from homology"/>
<evidence type="ECO:0000313" key="10">
    <source>
        <dbReference type="Proteomes" id="UP000016927"/>
    </source>
</evidence>
<feature type="binding site" evidence="7">
    <location>
        <begin position="162"/>
        <end position="166"/>
    </location>
    <ligand>
        <name>ATP</name>
        <dbReference type="ChEBI" id="CHEBI:30616"/>
    </ligand>
</feature>
<comment type="subcellular location">
    <subcellularLocation>
        <location evidence="7">Cytoplasm</location>
    </subcellularLocation>
</comment>
<dbReference type="PANTHER" id="PTHR12592">
    <property type="entry name" value="ATP-DEPENDENT (S)-NAD(P)H-HYDRATE DEHYDRATASE FAMILY MEMBER"/>
    <property type="match status" value="1"/>
</dbReference>
<dbReference type="InterPro" id="IPR000631">
    <property type="entry name" value="CARKD"/>
</dbReference>
<evidence type="ECO:0000256" key="6">
    <source>
        <dbReference type="ARBA" id="ARBA00047472"/>
    </source>
</evidence>
<dbReference type="PROSITE" id="PS51383">
    <property type="entry name" value="YJEF_C_3"/>
    <property type="match status" value="1"/>
</dbReference>
<feature type="binding site" evidence="7">
    <location>
        <position position="191"/>
    </location>
    <ligand>
        <name>(6S)-NADPHX</name>
        <dbReference type="ChEBI" id="CHEBI:64076"/>
    </ligand>
</feature>
<dbReference type="HOGENOM" id="CLU_1086541_0_0_1"/>
<sequence>MNLINEKFEFENDKKGKNGTVLIIGGSAMYTGAPYFSGLSALRTGADLVYIFTDNNAVIPLKVLLPEAIVTELSYEEWILERVDICIFGTGLGRPSQSQKCVIRSILQFLHQKNKKIIIDGDGIKLSNELDMFDFKNIIFTPNQKENKHVPPLKSNQYLIKKGEHDVIQSKDKTINVEEETCDKRVGGQGDILVGILATLLIKVKDKESEENIFLCLKIAVVILRTAGKKAFDSKGRSLITRDILDALSECLKDLNF</sequence>
<keyword evidence="10" id="KW-1185">Reference proteome</keyword>
<keyword evidence="3" id="KW-0521">NADP</keyword>
<dbReference type="GO" id="GO:0005737">
    <property type="term" value="C:cytoplasm"/>
    <property type="evidence" value="ECO:0007669"/>
    <property type="project" value="UniProtKB-SubCell"/>
</dbReference>
<keyword evidence="2 7" id="KW-0067">ATP-binding</keyword>
<accession>R0MEN6</accession>
<name>R0MEN6_NOSB1</name>
<dbReference type="PANTHER" id="PTHR12592:SF0">
    <property type="entry name" value="ATP-DEPENDENT (S)-NAD(P)H-HYDRATE DEHYDRATASE"/>
    <property type="match status" value="1"/>
</dbReference>
<comment type="function">
    <text evidence="7">Catalyzes the dehydration of the S-form of NAD(P)HX at the expense of ATP, which is converted to ADP. Together with NAD(P)HX epimerase, which catalyzes the epimerization of the S- and R-forms, the enzyme allows the repair of both epimers of NAD(P)HX, a damaged form of NAD(P)H that is a result of enzymatic or heat-dependent hydration.</text>
</comment>
<comment type="catalytic activity">
    <reaction evidence="7">
        <text>(6S)-NADHX + ATP = ADP + phosphate + NADH + H(+)</text>
        <dbReference type="Rhea" id="RHEA:19017"/>
        <dbReference type="ChEBI" id="CHEBI:15378"/>
        <dbReference type="ChEBI" id="CHEBI:30616"/>
        <dbReference type="ChEBI" id="CHEBI:43474"/>
        <dbReference type="ChEBI" id="CHEBI:57945"/>
        <dbReference type="ChEBI" id="CHEBI:64074"/>
        <dbReference type="ChEBI" id="CHEBI:456216"/>
        <dbReference type="EC" id="4.2.1.93"/>
    </reaction>
</comment>
<evidence type="ECO:0000256" key="7">
    <source>
        <dbReference type="HAMAP-Rule" id="MF_03157"/>
    </source>
</evidence>
<dbReference type="GO" id="GO:0110051">
    <property type="term" value="P:metabolite repair"/>
    <property type="evidence" value="ECO:0007669"/>
    <property type="project" value="TreeGrafter"/>
</dbReference>
<evidence type="ECO:0000256" key="2">
    <source>
        <dbReference type="ARBA" id="ARBA00022840"/>
    </source>
</evidence>
<dbReference type="GO" id="GO:0005524">
    <property type="term" value="F:ATP binding"/>
    <property type="evidence" value="ECO:0007669"/>
    <property type="project" value="UniProtKB-KW"/>
</dbReference>
<dbReference type="Gene3D" id="3.40.1190.20">
    <property type="match status" value="2"/>
</dbReference>
<feature type="domain" description="YjeF C-terminal" evidence="8">
    <location>
        <begin position="1"/>
        <end position="255"/>
    </location>
</feature>
<keyword evidence="7" id="KW-0597">Phosphoprotein</keyword>
<dbReference type="VEuPathDB" id="MicrosporidiaDB:NBO_401g0005"/>
<dbReference type="GO" id="GO:0046496">
    <property type="term" value="P:nicotinamide nucleotide metabolic process"/>
    <property type="evidence" value="ECO:0007669"/>
    <property type="project" value="UniProtKB-UniRule"/>
</dbReference>
<dbReference type="InterPro" id="IPR029056">
    <property type="entry name" value="Ribokinase-like"/>
</dbReference>
<dbReference type="STRING" id="578461.R0MEN6"/>
<dbReference type="OMA" id="NTERDNP"/>
<keyword evidence="5 7" id="KW-0456">Lyase</keyword>
<evidence type="ECO:0000313" key="9">
    <source>
        <dbReference type="EMBL" id="EOB12590.1"/>
    </source>
</evidence>
<comment type="similarity">
    <text evidence="7">Belongs to the NnrD/CARKD family.</text>
</comment>
<protein>
    <recommendedName>
        <fullName evidence="7">ATP-dependent (S)-NAD(P)H-hydrate dehydratase</fullName>
        <ecNumber evidence="7">4.2.1.93</ecNumber>
    </recommendedName>
    <alternativeName>
        <fullName evidence="7">ATP-dependent NAD(P)HX dehydratase</fullName>
    </alternativeName>
</protein>
<keyword evidence="4 7" id="KW-0520">NAD</keyword>
<dbReference type="HAMAP" id="MF_01965">
    <property type="entry name" value="NADHX_dehydratase"/>
    <property type="match status" value="1"/>
</dbReference>
<feature type="binding site" evidence="7">
    <location>
        <begin position="143"/>
        <end position="149"/>
    </location>
    <ligand>
        <name>(6S)-NADPHX</name>
        <dbReference type="ChEBI" id="CHEBI:64076"/>
    </ligand>
</feature>
<dbReference type="CDD" id="cd01171">
    <property type="entry name" value="YXKO-related"/>
    <property type="match status" value="1"/>
</dbReference>
<evidence type="ECO:0000256" key="4">
    <source>
        <dbReference type="ARBA" id="ARBA00023027"/>
    </source>
</evidence>
<dbReference type="EC" id="4.2.1.93" evidence="7"/>
<dbReference type="EMBL" id="KB909309">
    <property type="protein sequence ID" value="EOB12590.1"/>
    <property type="molecule type" value="Genomic_DNA"/>
</dbReference>
<feature type="binding site" evidence="7">
    <location>
        <begin position="181"/>
        <end position="190"/>
    </location>
    <ligand>
        <name>ATP</name>
        <dbReference type="ChEBI" id="CHEBI:30616"/>
    </ligand>
</feature>
<dbReference type="Proteomes" id="UP000016927">
    <property type="component" value="Unassembled WGS sequence"/>
</dbReference>
<organism evidence="9 10">
    <name type="scientific">Nosema bombycis (strain CQ1 / CVCC 102059)</name>
    <name type="common">Microsporidian parasite</name>
    <name type="synonym">Pebrine of silkworm</name>
    <dbReference type="NCBI Taxonomy" id="578461"/>
    <lineage>
        <taxon>Eukaryota</taxon>
        <taxon>Fungi</taxon>
        <taxon>Fungi incertae sedis</taxon>
        <taxon>Microsporidia</taxon>
        <taxon>Nosematidae</taxon>
        <taxon>Nosema</taxon>
    </lineage>
</organism>
<dbReference type="OrthoDB" id="8110916at2759"/>
<dbReference type="GO" id="GO:0047453">
    <property type="term" value="F:ATP-dependent NAD(P)H-hydrate dehydratase activity"/>
    <property type="evidence" value="ECO:0007669"/>
    <property type="project" value="UniProtKB-UniRule"/>
</dbReference>
<dbReference type="Pfam" id="PF01256">
    <property type="entry name" value="Carb_kinase"/>
    <property type="match status" value="1"/>
</dbReference>
<dbReference type="SUPFAM" id="SSF53613">
    <property type="entry name" value="Ribokinase-like"/>
    <property type="match status" value="1"/>
</dbReference>
<evidence type="ECO:0000256" key="1">
    <source>
        <dbReference type="ARBA" id="ARBA00022741"/>
    </source>
</evidence>
<comment type="cofactor">
    <cofactor evidence="7">
        <name>Mg(2+)</name>
        <dbReference type="ChEBI" id="CHEBI:18420"/>
    </cofactor>
</comment>
<evidence type="ECO:0000256" key="5">
    <source>
        <dbReference type="ARBA" id="ARBA00023239"/>
    </source>
</evidence>
<feature type="binding site" evidence="7">
    <location>
        <position position="91"/>
    </location>
    <ligand>
        <name>(6S)-NADPHX</name>
        <dbReference type="ChEBI" id="CHEBI:64076"/>
    </ligand>
</feature>
<keyword evidence="7" id="KW-0963">Cytoplasm</keyword>
<keyword evidence="1 7" id="KW-0547">Nucleotide-binding</keyword>
<dbReference type="AlphaFoldDB" id="R0MEN6"/>
<gene>
    <name evidence="9" type="ORF">NBO_401g0005</name>
</gene>